<protein>
    <submittedName>
        <fullName evidence="1">Uncharacterized protein</fullName>
    </submittedName>
</protein>
<proteinExistence type="predicted"/>
<sequence length="102" mass="11243">MVSYHPSPPKGLAARGLSVIFEFETIFLYLYSTNATATPNNHFVTSNTDLRAPAHPNFFSPKKGNIGQLDIDSNILTKMLSLKTVLSTVGTLNVSFLKKKRT</sequence>
<reference evidence="1" key="1">
    <citation type="submission" date="2021-05" db="EMBL/GenBank/DDBJ databases">
        <authorList>
            <person name="Alioto T."/>
            <person name="Alioto T."/>
            <person name="Gomez Garrido J."/>
        </authorList>
    </citation>
    <scope>NUCLEOTIDE SEQUENCE</scope>
</reference>
<evidence type="ECO:0000313" key="1">
    <source>
        <dbReference type="EMBL" id="CAG6668335.1"/>
    </source>
</evidence>
<name>A0A8D8SEH7_9HEMI</name>
<dbReference type="EMBL" id="HBUF01218581">
    <property type="protein sequence ID" value="CAG6668335.1"/>
    <property type="molecule type" value="Transcribed_RNA"/>
</dbReference>
<accession>A0A8D8SEH7</accession>
<dbReference type="AlphaFoldDB" id="A0A8D8SEH7"/>
<organism evidence="1">
    <name type="scientific">Cacopsylla melanoneura</name>
    <dbReference type="NCBI Taxonomy" id="428564"/>
    <lineage>
        <taxon>Eukaryota</taxon>
        <taxon>Metazoa</taxon>
        <taxon>Ecdysozoa</taxon>
        <taxon>Arthropoda</taxon>
        <taxon>Hexapoda</taxon>
        <taxon>Insecta</taxon>
        <taxon>Pterygota</taxon>
        <taxon>Neoptera</taxon>
        <taxon>Paraneoptera</taxon>
        <taxon>Hemiptera</taxon>
        <taxon>Sternorrhyncha</taxon>
        <taxon>Psylloidea</taxon>
        <taxon>Psyllidae</taxon>
        <taxon>Psyllinae</taxon>
        <taxon>Cacopsylla</taxon>
    </lineage>
</organism>